<dbReference type="EMBL" id="UINC01042944">
    <property type="protein sequence ID" value="SVB46263.1"/>
    <property type="molecule type" value="Genomic_DNA"/>
</dbReference>
<sequence>MLQQRVSLELISHFINNYLRYQPIAYSLLFEEKYESYIYFVCSAKYCGYNIRGQLGIDNTTNMGDNSSEMDSLPSINL</sequence>
<gene>
    <name evidence="1" type="ORF">METZ01_LOCUS199117</name>
</gene>
<reference evidence="1" key="1">
    <citation type="submission" date="2018-05" db="EMBL/GenBank/DDBJ databases">
        <authorList>
            <person name="Lanie J.A."/>
            <person name="Ng W.-L."/>
            <person name="Kazmierczak K.M."/>
            <person name="Andrzejewski T.M."/>
            <person name="Davidsen T.M."/>
            <person name="Wayne K.J."/>
            <person name="Tettelin H."/>
            <person name="Glass J.I."/>
            <person name="Rusch D."/>
            <person name="Podicherti R."/>
            <person name="Tsui H.-C.T."/>
            <person name="Winkler M.E."/>
        </authorList>
    </citation>
    <scope>NUCLEOTIDE SEQUENCE</scope>
</reference>
<organism evidence="1">
    <name type="scientific">marine metagenome</name>
    <dbReference type="NCBI Taxonomy" id="408172"/>
    <lineage>
        <taxon>unclassified sequences</taxon>
        <taxon>metagenomes</taxon>
        <taxon>ecological metagenomes</taxon>
    </lineage>
</organism>
<dbReference type="AlphaFoldDB" id="A0A382E8E5"/>
<evidence type="ECO:0000313" key="1">
    <source>
        <dbReference type="EMBL" id="SVB46263.1"/>
    </source>
</evidence>
<name>A0A382E8E5_9ZZZZ</name>
<protein>
    <submittedName>
        <fullName evidence="1">Uncharacterized protein</fullName>
    </submittedName>
</protein>
<accession>A0A382E8E5</accession>
<proteinExistence type="predicted"/>